<feature type="transmembrane region" description="Helical" evidence="1">
    <location>
        <begin position="109"/>
        <end position="127"/>
    </location>
</feature>
<evidence type="ECO:0000313" key="3">
    <source>
        <dbReference type="Proteomes" id="UP001065265"/>
    </source>
</evidence>
<accession>A0ABY5T0M2</accession>
<dbReference type="Proteomes" id="UP001065265">
    <property type="component" value="Chromosome"/>
</dbReference>
<feature type="transmembrane region" description="Helical" evidence="1">
    <location>
        <begin position="78"/>
        <end position="103"/>
    </location>
</feature>
<name>A0ABY5T0M2_9SPHN</name>
<keyword evidence="1" id="KW-0472">Membrane</keyword>
<gene>
    <name evidence="2" type="ORF">L1F33_11150</name>
</gene>
<keyword evidence="1" id="KW-1133">Transmembrane helix</keyword>
<dbReference type="RefSeq" id="WP_265557974.1">
    <property type="nucleotide sequence ID" value="NZ_CP092471.1"/>
</dbReference>
<proteinExistence type="predicted"/>
<reference evidence="2" key="1">
    <citation type="submission" date="2022-02" db="EMBL/GenBank/DDBJ databases">
        <title>Qipengyuania spongiae sp. nov., isolated from marine sponge.</title>
        <authorList>
            <person name="Li Z."/>
            <person name="Zhang M."/>
        </authorList>
    </citation>
    <scope>NUCLEOTIDE SEQUENCE</scope>
    <source>
        <strain evidence="2">PHS-Z21</strain>
    </source>
</reference>
<evidence type="ECO:0000313" key="2">
    <source>
        <dbReference type="EMBL" id="UVI38796.1"/>
    </source>
</evidence>
<dbReference type="Pfam" id="PF07332">
    <property type="entry name" value="Phage_holin_3_6"/>
    <property type="match status" value="1"/>
</dbReference>
<keyword evidence="1" id="KW-0812">Transmembrane</keyword>
<organism evidence="2 3">
    <name type="scientific">Qipengyuania spongiae</name>
    <dbReference type="NCBI Taxonomy" id="2909673"/>
    <lineage>
        <taxon>Bacteria</taxon>
        <taxon>Pseudomonadati</taxon>
        <taxon>Pseudomonadota</taxon>
        <taxon>Alphaproteobacteria</taxon>
        <taxon>Sphingomonadales</taxon>
        <taxon>Erythrobacteraceae</taxon>
        <taxon>Qipengyuania</taxon>
    </lineage>
</organism>
<dbReference type="InterPro" id="IPR009937">
    <property type="entry name" value="Phage_holin_3_6"/>
</dbReference>
<protein>
    <submittedName>
        <fullName evidence="2">Phage holin family protein</fullName>
    </submittedName>
</protein>
<keyword evidence="3" id="KW-1185">Reference proteome</keyword>
<dbReference type="EMBL" id="CP092471">
    <property type="protein sequence ID" value="UVI38796.1"/>
    <property type="molecule type" value="Genomic_DNA"/>
</dbReference>
<sequence length="146" mass="15720">MRATDDSVRDVGANSVRDDIPASFEADFEDRAETAQQPSLLRDLTILFEDTKTYLQAETAFQKSRAAFVSNRLKRAAAYGAAAFGVLHLALIAIAVGLVIALAPLVGPWLATFIVGAALIIAGVIFLRKLKGQIDAIRSAFEGEER</sequence>
<evidence type="ECO:0000256" key="1">
    <source>
        <dbReference type="SAM" id="Phobius"/>
    </source>
</evidence>